<sequence length="70" mass="7892">MVQGLAFPEKRQCGEVDESLVLAGKARTQKICAAQQTLCQVRFGYYSVPRTFLYNEHELTRLGPTGKRVC</sequence>
<gene>
    <name evidence="1" type="ORF">CARN1_2438</name>
</gene>
<evidence type="ECO:0000313" key="1">
    <source>
        <dbReference type="EMBL" id="CBH76573.1"/>
    </source>
</evidence>
<dbReference type="EMBL" id="CABL01000020">
    <property type="protein sequence ID" value="CBH76573.1"/>
    <property type="molecule type" value="Genomic_DNA"/>
</dbReference>
<comment type="caution">
    <text evidence="1">The sequence shown here is derived from an EMBL/GenBank/DDBJ whole genome shotgun (WGS) entry which is preliminary data.</text>
</comment>
<reference evidence="1" key="1">
    <citation type="submission" date="2009-10" db="EMBL/GenBank/DDBJ databases">
        <title>Diversity of trophic interactions inside an arsenic-rich microbial ecosystem.</title>
        <authorList>
            <person name="Bertin P.N."/>
            <person name="Heinrich-Salmeron A."/>
            <person name="Pelletier E."/>
            <person name="Goulhen-Chollet F."/>
            <person name="Arsene-Ploetze F."/>
            <person name="Gallien S."/>
            <person name="Calteau A."/>
            <person name="Vallenet D."/>
            <person name="Casiot C."/>
            <person name="Chane-Woon-Ming B."/>
            <person name="Giloteaux L."/>
            <person name="Barakat M."/>
            <person name="Bonnefoy V."/>
            <person name="Bruneel O."/>
            <person name="Chandler M."/>
            <person name="Cleiss J."/>
            <person name="Duran R."/>
            <person name="Elbaz-Poulichet F."/>
            <person name="Fonknechten N."/>
            <person name="Lauga B."/>
            <person name="Mornico D."/>
            <person name="Ortet P."/>
            <person name="Schaeffer C."/>
            <person name="Siguier P."/>
            <person name="Alexander Thil Smith A."/>
            <person name="Van Dorsselaer A."/>
            <person name="Weissenbach J."/>
            <person name="Medigue C."/>
            <person name="Le Paslier D."/>
        </authorList>
    </citation>
    <scope>NUCLEOTIDE SEQUENCE</scope>
</reference>
<organism evidence="1">
    <name type="scientific">mine drainage metagenome</name>
    <dbReference type="NCBI Taxonomy" id="410659"/>
    <lineage>
        <taxon>unclassified sequences</taxon>
        <taxon>metagenomes</taxon>
        <taxon>ecological metagenomes</taxon>
    </lineage>
</organism>
<protein>
    <submittedName>
        <fullName evidence="1">Uncharacterized protein</fullName>
    </submittedName>
</protein>
<dbReference type="AlphaFoldDB" id="E6PJD0"/>
<name>E6PJD0_9ZZZZ</name>
<accession>E6PJD0</accession>
<proteinExistence type="predicted"/>